<dbReference type="InterPro" id="IPR036291">
    <property type="entry name" value="NAD(P)-bd_dom_sf"/>
</dbReference>
<dbReference type="InterPro" id="IPR001509">
    <property type="entry name" value="Epimerase_deHydtase"/>
</dbReference>
<sequence length="359" mass="37727">MGRVVMVTGVSRQLGGRFARALQDRRALPGGERVDRVIGVDVVPPQRDLGATEFVRADIRNPIIARVIARAEVDTVVHLGVIATPRSAGGRSSMKEINVIGTMQLLAACQGAPSVRRLVVKSSASVYGSSAKDPALFTEDMEPRELPRSGFAKDSTEVEGYVRGFARRRADVAVSVLRLANVCGPGVDTALTDYLSMPVVPMPLGFDGRLQLLHEDDALEVLRRCALGQHAGTFNVAGEGVLLMSQAVRRAGRTPVHVPAGLGGSVGQLARRAGFADVSHEQMAFLSHGRVLDCTRAREELGFVPARSTAATWDDFCSARGLGSSPLLAAAGRAGSALARAAGLEGVLPGPARQGGARA</sequence>
<keyword evidence="3" id="KW-1185">Reference proteome</keyword>
<dbReference type="SUPFAM" id="SSF51735">
    <property type="entry name" value="NAD(P)-binding Rossmann-fold domains"/>
    <property type="match status" value="1"/>
</dbReference>
<proteinExistence type="predicted"/>
<dbReference type="RefSeq" id="WP_119950503.1">
    <property type="nucleotide sequence ID" value="NZ_QZEZ01000004.1"/>
</dbReference>
<reference evidence="2 3" key="1">
    <citation type="submission" date="2018-09" db="EMBL/GenBank/DDBJ databases">
        <title>YIM 75000 draft genome.</title>
        <authorList>
            <person name="Tang S."/>
            <person name="Feng Y."/>
        </authorList>
    </citation>
    <scope>NUCLEOTIDE SEQUENCE [LARGE SCALE GENOMIC DNA]</scope>
    <source>
        <strain evidence="2 3">YIM 75000</strain>
    </source>
</reference>
<dbReference type="PANTHER" id="PTHR43245">
    <property type="entry name" value="BIFUNCTIONAL POLYMYXIN RESISTANCE PROTEIN ARNA"/>
    <property type="match status" value="1"/>
</dbReference>
<gene>
    <name evidence="2" type="ORF">D5H78_11045</name>
</gene>
<name>A0A3A3YWY3_9ACTN</name>
<dbReference type="Pfam" id="PF01370">
    <property type="entry name" value="Epimerase"/>
    <property type="match status" value="1"/>
</dbReference>
<evidence type="ECO:0000313" key="3">
    <source>
        <dbReference type="Proteomes" id="UP000265614"/>
    </source>
</evidence>
<accession>A0A3A3YWY3</accession>
<dbReference type="OrthoDB" id="3205647at2"/>
<dbReference type="EMBL" id="QZEZ01000004">
    <property type="protein sequence ID" value="RJK96077.1"/>
    <property type="molecule type" value="Genomic_DNA"/>
</dbReference>
<dbReference type="Gene3D" id="3.40.50.720">
    <property type="entry name" value="NAD(P)-binding Rossmann-like Domain"/>
    <property type="match status" value="1"/>
</dbReference>
<evidence type="ECO:0000313" key="2">
    <source>
        <dbReference type="EMBL" id="RJK96077.1"/>
    </source>
</evidence>
<organism evidence="2 3">
    <name type="scientific">Vallicoccus soli</name>
    <dbReference type="NCBI Taxonomy" id="2339232"/>
    <lineage>
        <taxon>Bacteria</taxon>
        <taxon>Bacillati</taxon>
        <taxon>Actinomycetota</taxon>
        <taxon>Actinomycetes</taxon>
        <taxon>Motilibacterales</taxon>
        <taxon>Vallicoccaceae</taxon>
        <taxon>Vallicoccus</taxon>
    </lineage>
</organism>
<evidence type="ECO:0000259" key="1">
    <source>
        <dbReference type="Pfam" id="PF01370"/>
    </source>
</evidence>
<dbReference type="InterPro" id="IPR050177">
    <property type="entry name" value="Lipid_A_modif_metabolic_enz"/>
</dbReference>
<dbReference type="PANTHER" id="PTHR43245:SF52">
    <property type="entry name" value="NAD-DEPENDENT EPIMERASE_DEHYDRATASE"/>
    <property type="match status" value="1"/>
</dbReference>
<dbReference type="AlphaFoldDB" id="A0A3A3YWY3"/>
<feature type="domain" description="NAD-dependent epimerase/dehydratase" evidence="1">
    <location>
        <begin position="5"/>
        <end position="186"/>
    </location>
</feature>
<comment type="caution">
    <text evidence="2">The sequence shown here is derived from an EMBL/GenBank/DDBJ whole genome shotgun (WGS) entry which is preliminary data.</text>
</comment>
<dbReference type="Proteomes" id="UP000265614">
    <property type="component" value="Unassembled WGS sequence"/>
</dbReference>
<protein>
    <submittedName>
        <fullName evidence="2">NAD-dependent epimerase/dehydratase family protein</fullName>
    </submittedName>
</protein>